<dbReference type="Pfam" id="PF00724">
    <property type="entry name" value="Oxidored_FMN"/>
    <property type="match status" value="1"/>
</dbReference>
<dbReference type="PANTHER" id="PTHR22893">
    <property type="entry name" value="NADH OXIDOREDUCTASE-RELATED"/>
    <property type="match status" value="1"/>
</dbReference>
<dbReference type="GO" id="GO:0005829">
    <property type="term" value="C:cytosol"/>
    <property type="evidence" value="ECO:0007669"/>
    <property type="project" value="TreeGrafter"/>
</dbReference>
<name>K0ERB2_NOCB7</name>
<dbReference type="GO" id="GO:0016491">
    <property type="term" value="F:oxidoreductase activity"/>
    <property type="evidence" value="ECO:0007669"/>
    <property type="project" value="InterPro"/>
</dbReference>
<dbReference type="eggNOG" id="COG1902">
    <property type="taxonomic scope" value="Bacteria"/>
</dbReference>
<evidence type="ECO:0000313" key="3">
    <source>
        <dbReference type="Proteomes" id="UP000006304"/>
    </source>
</evidence>
<dbReference type="SUPFAM" id="SSF51395">
    <property type="entry name" value="FMN-linked oxidoreductases"/>
    <property type="match status" value="1"/>
</dbReference>
<dbReference type="AlphaFoldDB" id="K0ERB2"/>
<protein>
    <submittedName>
        <fullName evidence="2">NADH:flavin oxidoreductase</fullName>
    </submittedName>
</protein>
<feature type="domain" description="NADH:flavin oxidoreductase/NADH oxidase N-terminal" evidence="1">
    <location>
        <begin position="18"/>
        <end position="355"/>
    </location>
</feature>
<dbReference type="EMBL" id="CP003876">
    <property type="protein sequence ID" value="AFU00092.1"/>
    <property type="molecule type" value="Genomic_DNA"/>
</dbReference>
<dbReference type="HOGENOM" id="CLU_012153_0_1_11"/>
<dbReference type="InterPro" id="IPR013785">
    <property type="entry name" value="Aldolase_TIM"/>
</dbReference>
<evidence type="ECO:0000259" key="1">
    <source>
        <dbReference type="Pfam" id="PF00724"/>
    </source>
</evidence>
<dbReference type="Proteomes" id="UP000006304">
    <property type="component" value="Chromosome"/>
</dbReference>
<dbReference type="InterPro" id="IPR045247">
    <property type="entry name" value="Oye-like"/>
</dbReference>
<sequence length="372" mass="39759">MSTQSTDRAVQLLGRSFALGSLRTRNRIVMAPMTRQKSPHGIPGPDVAAYYARRAAGGAGLIITEGTYIDRAAAPAYADVPHFYGADALSGWAEVVAAVHAAGGVIAPQLWHTGMQRRPGTAPLGVPAEGPSGIDLNGDSAGKAMSQNDIDAVIAAFADGAAAARELGFDAVEIHGAHGYLIDDFLWAHTNRRTDRYGGDPASRASFAAETVAAVRAAVGPDFPISFRLSQWKEEHYDARLADTPDELERLLTPIADAGVDIFHASTRRYWTPEFAGSDLNLAGWTKKLTGRPAITVGSVGLDSVFRDHNGFNARADATDIDQLLDRLERDEFDLAAVGRAFLADPQWPRKALSGHLSDATPFDVSVLQTLF</sequence>
<dbReference type="RefSeq" id="WP_014982947.1">
    <property type="nucleotide sequence ID" value="NC_018681.1"/>
</dbReference>
<keyword evidence="3" id="KW-1185">Reference proteome</keyword>
<organism evidence="2 3">
    <name type="scientific">Nocardia brasiliensis (strain ATCC 700358 / HUJEG-1)</name>
    <dbReference type="NCBI Taxonomy" id="1133849"/>
    <lineage>
        <taxon>Bacteria</taxon>
        <taxon>Bacillati</taxon>
        <taxon>Actinomycetota</taxon>
        <taxon>Actinomycetes</taxon>
        <taxon>Mycobacteriales</taxon>
        <taxon>Nocardiaceae</taxon>
        <taxon>Nocardia</taxon>
    </lineage>
</organism>
<accession>K0ERB2</accession>
<gene>
    <name evidence="2" type="ORF">O3I_010655</name>
</gene>
<dbReference type="FunFam" id="3.20.20.70:FF:000262">
    <property type="entry name" value="NADH:flavin oxidoreductase"/>
    <property type="match status" value="1"/>
</dbReference>
<reference evidence="2 3" key="1">
    <citation type="journal article" date="2012" name="J. Bacteriol.">
        <title>Complete genome sequence of Nocardia brasiliensis HUJEG-1.</title>
        <authorList>
            <person name="Vera-Cabrera L."/>
            <person name="Ortiz-Lopez R."/>
            <person name="Elizondo-Gonzalez R."/>
            <person name="Perez-Maya A.A."/>
            <person name="Ocampo-Candiani J."/>
        </authorList>
    </citation>
    <scope>NUCLEOTIDE SEQUENCE [LARGE SCALE GENOMIC DNA]</scope>
    <source>
        <strain evidence="3">ATCC 700358</strain>
    </source>
</reference>
<dbReference type="STRING" id="1133849.O3I_010655"/>
<evidence type="ECO:0000313" key="2">
    <source>
        <dbReference type="EMBL" id="AFU00092.1"/>
    </source>
</evidence>
<dbReference type="GO" id="GO:0010181">
    <property type="term" value="F:FMN binding"/>
    <property type="evidence" value="ECO:0007669"/>
    <property type="project" value="InterPro"/>
</dbReference>
<proteinExistence type="predicted"/>
<dbReference type="Gene3D" id="3.20.20.70">
    <property type="entry name" value="Aldolase class I"/>
    <property type="match status" value="1"/>
</dbReference>
<dbReference type="KEGG" id="nbr:O3I_010655"/>
<dbReference type="PANTHER" id="PTHR22893:SF55">
    <property type="entry name" value="OXIDOREDUCTASE-RELATED"/>
    <property type="match status" value="1"/>
</dbReference>
<dbReference type="InterPro" id="IPR001155">
    <property type="entry name" value="OxRdtase_FMN_N"/>
</dbReference>